<feature type="compositionally biased region" description="Basic and acidic residues" evidence="1">
    <location>
        <begin position="214"/>
        <end position="225"/>
    </location>
</feature>
<dbReference type="EMBL" id="JAEPES010000001">
    <property type="protein sequence ID" value="MBK4346055.1"/>
    <property type="molecule type" value="Genomic_DNA"/>
</dbReference>
<evidence type="ECO:0000256" key="2">
    <source>
        <dbReference type="SAM" id="Phobius"/>
    </source>
</evidence>
<reference evidence="3" key="1">
    <citation type="submission" date="2021-01" db="EMBL/GenBank/DDBJ databases">
        <title>Lacisediminihabitans sp. nov. strain G11-30, isolated from Antarctic Soil.</title>
        <authorList>
            <person name="Li J."/>
        </authorList>
    </citation>
    <scope>NUCLEOTIDE SEQUENCE</scope>
    <source>
        <strain evidence="3">G11-30</strain>
    </source>
</reference>
<feature type="transmembrane region" description="Helical" evidence="2">
    <location>
        <begin position="20"/>
        <end position="40"/>
    </location>
</feature>
<evidence type="ECO:0000313" key="3">
    <source>
        <dbReference type="EMBL" id="MBK4346055.1"/>
    </source>
</evidence>
<keyword evidence="2" id="KW-0472">Membrane</keyword>
<dbReference type="RefSeq" id="WP_200554421.1">
    <property type="nucleotide sequence ID" value="NZ_JAEPES010000001.1"/>
</dbReference>
<name>A0A934SNE6_9MICO</name>
<evidence type="ECO:0000256" key="1">
    <source>
        <dbReference type="SAM" id="MobiDB-lite"/>
    </source>
</evidence>
<protein>
    <submittedName>
        <fullName evidence="3">Uncharacterized protein</fullName>
    </submittedName>
</protein>
<proteinExistence type="predicted"/>
<keyword evidence="2" id="KW-0812">Transmembrane</keyword>
<accession>A0A934SNE6</accession>
<keyword evidence="2" id="KW-1133">Transmembrane helix</keyword>
<evidence type="ECO:0000313" key="4">
    <source>
        <dbReference type="Proteomes" id="UP000636458"/>
    </source>
</evidence>
<dbReference type="Proteomes" id="UP000636458">
    <property type="component" value="Unassembled WGS sequence"/>
</dbReference>
<gene>
    <name evidence="3" type="ORF">IV501_00260</name>
</gene>
<dbReference type="AlphaFoldDB" id="A0A934SNE6"/>
<sequence length="256" mass="27634">MQLWTNFVDWLSSDDGGRIVSTIIVPFVAIIIAGVIAAAVGRGSTKRMIALSDRETKASAVTALIGAARKAAVWNTISAPEQAHVEHLIGEADIRLRLLPMAGTALAADWARHEILDMQKNAVSFSFQAEQSLLTFRDRLIEWQSHPSRAKRLFKNDLDSWAYDSTLSDQELIAQQQAWAAQQQTEAGSLDAYAAPDPATKSEPQKTEALVHAPAEHAPAERATTDADTSAFSPVTAGATAKRASPLDQPVTPRAN</sequence>
<keyword evidence="4" id="KW-1185">Reference proteome</keyword>
<organism evidence="3 4">
    <name type="scientific">Lacisediminihabitans changchengi</name>
    <dbReference type="NCBI Taxonomy" id="2787634"/>
    <lineage>
        <taxon>Bacteria</taxon>
        <taxon>Bacillati</taxon>
        <taxon>Actinomycetota</taxon>
        <taxon>Actinomycetes</taxon>
        <taxon>Micrococcales</taxon>
        <taxon>Microbacteriaceae</taxon>
        <taxon>Lacisediminihabitans</taxon>
    </lineage>
</organism>
<feature type="region of interest" description="Disordered" evidence="1">
    <location>
        <begin position="193"/>
        <end position="256"/>
    </location>
</feature>
<comment type="caution">
    <text evidence="3">The sequence shown here is derived from an EMBL/GenBank/DDBJ whole genome shotgun (WGS) entry which is preliminary data.</text>
</comment>